<sequence length="92" mass="10580">MLFFDTRLAIITPCIEEEENHLENPKEEKPEVKEEVKPSENPKEEKQRPEKSEGAGKQLPQTGGHKAYEPFLGGVLIVFGLLMLVMNKRRYN</sequence>
<dbReference type="EMBL" id="NTWE01000003">
    <property type="protein sequence ID" value="PEW07347.1"/>
    <property type="molecule type" value="Genomic_DNA"/>
</dbReference>
<feature type="compositionally biased region" description="Basic and acidic residues" evidence="1">
    <location>
        <begin position="21"/>
        <end position="54"/>
    </location>
</feature>
<keyword evidence="2" id="KW-1133">Transmembrane helix</keyword>
<evidence type="ECO:0000313" key="3">
    <source>
        <dbReference type="EMBL" id="PEW07347.1"/>
    </source>
</evidence>
<accession>A0A2A8Q2E7</accession>
<dbReference type="Proteomes" id="UP000220635">
    <property type="component" value="Unassembled WGS sequence"/>
</dbReference>
<evidence type="ECO:0000256" key="1">
    <source>
        <dbReference type="SAM" id="MobiDB-lite"/>
    </source>
</evidence>
<keyword evidence="2" id="KW-0472">Membrane</keyword>
<protein>
    <submittedName>
        <fullName evidence="3">Uncharacterized protein</fullName>
    </submittedName>
</protein>
<keyword evidence="2" id="KW-0812">Transmembrane</keyword>
<gene>
    <name evidence="3" type="ORF">CN425_00985</name>
</gene>
<proteinExistence type="predicted"/>
<feature type="region of interest" description="Disordered" evidence="1">
    <location>
        <begin position="15"/>
        <end position="64"/>
    </location>
</feature>
<organism evidence="3 4">
    <name type="scientific">Bacillus cereus</name>
    <dbReference type="NCBI Taxonomy" id="1396"/>
    <lineage>
        <taxon>Bacteria</taxon>
        <taxon>Bacillati</taxon>
        <taxon>Bacillota</taxon>
        <taxon>Bacilli</taxon>
        <taxon>Bacillales</taxon>
        <taxon>Bacillaceae</taxon>
        <taxon>Bacillus</taxon>
        <taxon>Bacillus cereus group</taxon>
    </lineage>
</organism>
<evidence type="ECO:0000313" key="4">
    <source>
        <dbReference type="Proteomes" id="UP000220635"/>
    </source>
</evidence>
<dbReference type="AlphaFoldDB" id="A0A2A8Q2E7"/>
<feature type="transmembrane region" description="Helical" evidence="2">
    <location>
        <begin position="67"/>
        <end position="86"/>
    </location>
</feature>
<dbReference type="NCBIfam" id="TIGR01167">
    <property type="entry name" value="LPXTG_anchor"/>
    <property type="match status" value="1"/>
</dbReference>
<evidence type="ECO:0000256" key="2">
    <source>
        <dbReference type="SAM" id="Phobius"/>
    </source>
</evidence>
<reference evidence="3 4" key="1">
    <citation type="submission" date="2017-09" db="EMBL/GenBank/DDBJ databases">
        <title>Large-scale bioinformatics analysis of Bacillus genomes uncovers conserved roles of natural products in bacterial physiology.</title>
        <authorList>
            <consortium name="Agbiome Team Llc"/>
            <person name="Bleich R.M."/>
            <person name="Grubbs K.J."/>
            <person name="Santa Maria K.C."/>
            <person name="Allen S.E."/>
            <person name="Farag S."/>
            <person name="Shank E.A."/>
            <person name="Bowers A."/>
        </authorList>
    </citation>
    <scope>NUCLEOTIDE SEQUENCE [LARGE SCALE GENOMIC DNA]</scope>
    <source>
        <strain evidence="3 4">AFS010695</strain>
    </source>
</reference>
<comment type="caution">
    <text evidence="3">The sequence shown here is derived from an EMBL/GenBank/DDBJ whole genome shotgun (WGS) entry which is preliminary data.</text>
</comment>
<name>A0A2A8Q2E7_BACCE</name>